<dbReference type="InterPro" id="IPR053287">
    <property type="entry name" value="PP2C-like_domain"/>
</dbReference>
<evidence type="ECO:0000313" key="3">
    <source>
        <dbReference type="EMBL" id="KAJ7383392.1"/>
    </source>
</evidence>
<evidence type="ECO:0000259" key="2">
    <source>
        <dbReference type="PROSITE" id="PS51746"/>
    </source>
</evidence>
<dbReference type="InterPro" id="IPR036457">
    <property type="entry name" value="PPM-type-like_dom_sf"/>
</dbReference>
<dbReference type="PROSITE" id="PS51746">
    <property type="entry name" value="PPM_2"/>
    <property type="match status" value="1"/>
</dbReference>
<dbReference type="InterPro" id="IPR001932">
    <property type="entry name" value="PPM-type_phosphatase-like_dom"/>
</dbReference>
<dbReference type="AlphaFoldDB" id="A0A9W9ZKK2"/>
<protein>
    <recommendedName>
        <fullName evidence="2">PPM-type phosphatase domain-containing protein</fullName>
    </recommendedName>
</protein>
<keyword evidence="4" id="KW-1185">Reference proteome</keyword>
<dbReference type="PANTHER" id="PTHR21586:SF0">
    <property type="entry name" value="PP2C-LIKE DOMAIN-CONTAINING PROTEIN CG9801"/>
    <property type="match status" value="1"/>
</dbReference>
<feature type="region of interest" description="Disordered" evidence="1">
    <location>
        <begin position="332"/>
        <end position="355"/>
    </location>
</feature>
<organism evidence="3 4">
    <name type="scientific">Desmophyllum pertusum</name>
    <dbReference type="NCBI Taxonomy" id="174260"/>
    <lineage>
        <taxon>Eukaryota</taxon>
        <taxon>Metazoa</taxon>
        <taxon>Cnidaria</taxon>
        <taxon>Anthozoa</taxon>
        <taxon>Hexacorallia</taxon>
        <taxon>Scleractinia</taxon>
        <taxon>Caryophylliina</taxon>
        <taxon>Caryophylliidae</taxon>
        <taxon>Desmophyllum</taxon>
    </lineage>
</organism>
<proteinExistence type="predicted"/>
<accession>A0A9W9ZKK2</accession>
<comment type="caution">
    <text evidence="3">The sequence shown here is derived from an EMBL/GenBank/DDBJ whole genome shotgun (WGS) entry which is preliminary data.</text>
</comment>
<dbReference type="EMBL" id="MU825900">
    <property type="protein sequence ID" value="KAJ7383392.1"/>
    <property type="molecule type" value="Genomic_DNA"/>
</dbReference>
<dbReference type="Pfam" id="PF13672">
    <property type="entry name" value="PP2C_2"/>
    <property type="match status" value="1"/>
</dbReference>
<gene>
    <name evidence="3" type="ORF">OS493_028476</name>
</gene>
<dbReference type="OrthoDB" id="2556847at2759"/>
<dbReference type="SMART" id="SM00332">
    <property type="entry name" value="PP2Cc"/>
    <property type="match status" value="1"/>
</dbReference>
<dbReference type="Gene3D" id="3.60.40.10">
    <property type="entry name" value="PPM-type phosphatase domain"/>
    <property type="match status" value="1"/>
</dbReference>
<dbReference type="Proteomes" id="UP001163046">
    <property type="component" value="Unassembled WGS sequence"/>
</dbReference>
<name>A0A9W9ZKK2_9CNID</name>
<sequence length="532" mass="59406">MSDYNSDCDNVSMAEEVDYSKRLHEAMREIMVRQNEVCWSKNYCDLPCHRIIPPSKEIFAAATGPDEGVKNITLEPISSSGKSEWKKSKRAKGCEPFGEWTKRHPRAYGIGTTLYDCNPVTKCTSGDPVADVYAVVAGENSCILVLADGVNWGEKSRLAARCAVAGCLQYLSNHLSTANTTRDIMSILLKAFEHAQKCIIEKDATMTTLCVAVVCQLEGSSRWGLCVVNVGDSLAFTYKQGKGVQEVTIGSHYENEERDMRCPGGSLGPVDGYNPDLRNLTFSFTILDPGDIVFLTSDGVSDNFDPVIAQCRHCERPDLRRANSLDSMLDEISRSNSRLTEDSEGSSMGRSSRSDQDILQCHAYDLPIARHKKMLDDMTQVIQEEGLEDHNSAMEVCAKLLSHVCRCTAKKRSFLEQVDRDDHNLEIVSNKEFRRARDKEILRHMRELPGKLDHAAVVAFEVGYFSMEPLKLVSGGQGNGKRRKSMFNEFFSGLKRNVVDRRRASVDVLAMDQYETSSSSDSFIELFSLFGK</sequence>
<dbReference type="SUPFAM" id="SSF81606">
    <property type="entry name" value="PP2C-like"/>
    <property type="match status" value="1"/>
</dbReference>
<dbReference type="PANTHER" id="PTHR21586">
    <property type="entry name" value="TIPA"/>
    <property type="match status" value="1"/>
</dbReference>
<feature type="domain" description="PPM-type phosphatase" evidence="2">
    <location>
        <begin position="116"/>
        <end position="385"/>
    </location>
</feature>
<evidence type="ECO:0000256" key="1">
    <source>
        <dbReference type="SAM" id="MobiDB-lite"/>
    </source>
</evidence>
<evidence type="ECO:0000313" key="4">
    <source>
        <dbReference type="Proteomes" id="UP001163046"/>
    </source>
</evidence>
<reference evidence="3" key="1">
    <citation type="submission" date="2023-01" db="EMBL/GenBank/DDBJ databases">
        <title>Genome assembly of the deep-sea coral Lophelia pertusa.</title>
        <authorList>
            <person name="Herrera S."/>
            <person name="Cordes E."/>
        </authorList>
    </citation>
    <scope>NUCLEOTIDE SEQUENCE</scope>
    <source>
        <strain evidence="3">USNM1676648</strain>
        <tissue evidence="3">Polyp</tissue>
    </source>
</reference>